<dbReference type="AlphaFoldDB" id="L1JBI0"/>
<gene>
    <name evidence="2" type="ORF">GUITHDRAFT_108548</name>
</gene>
<evidence type="ECO:0000256" key="1">
    <source>
        <dbReference type="SAM" id="Phobius"/>
    </source>
</evidence>
<dbReference type="RefSeq" id="XP_005832652.1">
    <property type="nucleotide sequence ID" value="XM_005832595.1"/>
</dbReference>
<organism evidence="2">
    <name type="scientific">Guillardia theta (strain CCMP2712)</name>
    <name type="common">Cryptophyte</name>
    <dbReference type="NCBI Taxonomy" id="905079"/>
    <lineage>
        <taxon>Eukaryota</taxon>
        <taxon>Cryptophyceae</taxon>
        <taxon>Pyrenomonadales</taxon>
        <taxon>Geminigeraceae</taxon>
        <taxon>Guillardia</taxon>
    </lineage>
</organism>
<keyword evidence="4" id="KW-1185">Reference proteome</keyword>
<name>L1JBI0_GUITC</name>
<keyword evidence="1" id="KW-0812">Transmembrane</keyword>
<evidence type="ECO:0000313" key="2">
    <source>
        <dbReference type="EMBL" id="EKX45672.1"/>
    </source>
</evidence>
<reference evidence="4" key="2">
    <citation type="submission" date="2012-11" db="EMBL/GenBank/DDBJ databases">
        <authorList>
            <person name="Kuo A."/>
            <person name="Curtis B.A."/>
            <person name="Tanifuji G."/>
            <person name="Burki F."/>
            <person name="Gruber A."/>
            <person name="Irimia M."/>
            <person name="Maruyama S."/>
            <person name="Arias M.C."/>
            <person name="Ball S.G."/>
            <person name="Gile G.H."/>
            <person name="Hirakawa Y."/>
            <person name="Hopkins J.F."/>
            <person name="Rensing S.A."/>
            <person name="Schmutz J."/>
            <person name="Symeonidi A."/>
            <person name="Elias M."/>
            <person name="Eveleigh R.J."/>
            <person name="Herman E.K."/>
            <person name="Klute M.J."/>
            <person name="Nakayama T."/>
            <person name="Obornik M."/>
            <person name="Reyes-Prieto A."/>
            <person name="Armbrust E.V."/>
            <person name="Aves S.J."/>
            <person name="Beiko R.G."/>
            <person name="Coutinho P."/>
            <person name="Dacks J.B."/>
            <person name="Durnford D.G."/>
            <person name="Fast N.M."/>
            <person name="Green B.R."/>
            <person name="Grisdale C."/>
            <person name="Hempe F."/>
            <person name="Henrissat B."/>
            <person name="Hoppner M.P."/>
            <person name="Ishida K.-I."/>
            <person name="Kim E."/>
            <person name="Koreny L."/>
            <person name="Kroth P.G."/>
            <person name="Liu Y."/>
            <person name="Malik S.-B."/>
            <person name="Maier U.G."/>
            <person name="McRose D."/>
            <person name="Mock T."/>
            <person name="Neilson J.A."/>
            <person name="Onodera N.T."/>
            <person name="Poole A.M."/>
            <person name="Pritham E.J."/>
            <person name="Richards T.A."/>
            <person name="Rocap G."/>
            <person name="Roy S.W."/>
            <person name="Sarai C."/>
            <person name="Schaack S."/>
            <person name="Shirato S."/>
            <person name="Slamovits C.H."/>
            <person name="Spencer D.F."/>
            <person name="Suzuki S."/>
            <person name="Worden A.Z."/>
            <person name="Zauner S."/>
            <person name="Barry K."/>
            <person name="Bell C."/>
            <person name="Bharti A.K."/>
            <person name="Crow J.A."/>
            <person name="Grimwood J."/>
            <person name="Kramer R."/>
            <person name="Lindquist E."/>
            <person name="Lucas S."/>
            <person name="Salamov A."/>
            <person name="McFadden G.I."/>
            <person name="Lane C.E."/>
            <person name="Keeling P.J."/>
            <person name="Gray M.W."/>
            <person name="Grigoriev I.V."/>
            <person name="Archibald J.M."/>
        </authorList>
    </citation>
    <scope>NUCLEOTIDE SEQUENCE</scope>
    <source>
        <strain evidence="4">CCMP2712</strain>
    </source>
</reference>
<dbReference type="EnsemblProtists" id="EKX45672">
    <property type="protein sequence ID" value="EKX45672"/>
    <property type="gene ID" value="GUITHDRAFT_108548"/>
</dbReference>
<dbReference type="PaxDb" id="55529-EKX45672"/>
<feature type="transmembrane region" description="Helical" evidence="1">
    <location>
        <begin position="129"/>
        <end position="162"/>
    </location>
</feature>
<sequence>MLVEEADLTDAADLADDEVTQLSDIPVNHLLIADPHDLIADLDLSTPSFSPPASSTSSPLPCPFVLLILWAPAASQTHHLYLSLHQASGPHLPALLQVSTITTTTTTTTTIVSFTTNTNTNTNTNTVIIFIIISISIMIIIIISVIIILAIIVSIISIFSIILTGD</sequence>
<protein>
    <submittedName>
        <fullName evidence="2 3">Uncharacterized protein</fullName>
    </submittedName>
</protein>
<dbReference type="EMBL" id="JH992998">
    <property type="protein sequence ID" value="EKX45672.1"/>
    <property type="molecule type" value="Genomic_DNA"/>
</dbReference>
<evidence type="ECO:0000313" key="4">
    <source>
        <dbReference type="Proteomes" id="UP000011087"/>
    </source>
</evidence>
<evidence type="ECO:0000313" key="3">
    <source>
        <dbReference type="EnsemblProtists" id="EKX45672"/>
    </source>
</evidence>
<proteinExistence type="predicted"/>
<accession>L1JBI0</accession>
<reference evidence="2 4" key="1">
    <citation type="journal article" date="2012" name="Nature">
        <title>Algal genomes reveal evolutionary mosaicism and the fate of nucleomorphs.</title>
        <authorList>
            <consortium name="DOE Joint Genome Institute"/>
            <person name="Curtis B.A."/>
            <person name="Tanifuji G."/>
            <person name="Burki F."/>
            <person name="Gruber A."/>
            <person name="Irimia M."/>
            <person name="Maruyama S."/>
            <person name="Arias M.C."/>
            <person name="Ball S.G."/>
            <person name="Gile G.H."/>
            <person name="Hirakawa Y."/>
            <person name="Hopkins J.F."/>
            <person name="Kuo A."/>
            <person name="Rensing S.A."/>
            <person name="Schmutz J."/>
            <person name="Symeonidi A."/>
            <person name="Elias M."/>
            <person name="Eveleigh R.J."/>
            <person name="Herman E.K."/>
            <person name="Klute M.J."/>
            <person name="Nakayama T."/>
            <person name="Obornik M."/>
            <person name="Reyes-Prieto A."/>
            <person name="Armbrust E.V."/>
            <person name="Aves S.J."/>
            <person name="Beiko R.G."/>
            <person name="Coutinho P."/>
            <person name="Dacks J.B."/>
            <person name="Durnford D.G."/>
            <person name="Fast N.M."/>
            <person name="Green B.R."/>
            <person name="Grisdale C.J."/>
            <person name="Hempel F."/>
            <person name="Henrissat B."/>
            <person name="Hoppner M.P."/>
            <person name="Ishida K."/>
            <person name="Kim E."/>
            <person name="Koreny L."/>
            <person name="Kroth P.G."/>
            <person name="Liu Y."/>
            <person name="Malik S.B."/>
            <person name="Maier U.G."/>
            <person name="McRose D."/>
            <person name="Mock T."/>
            <person name="Neilson J.A."/>
            <person name="Onodera N.T."/>
            <person name="Poole A.M."/>
            <person name="Pritham E.J."/>
            <person name="Richards T.A."/>
            <person name="Rocap G."/>
            <person name="Roy S.W."/>
            <person name="Sarai C."/>
            <person name="Schaack S."/>
            <person name="Shirato S."/>
            <person name="Slamovits C.H."/>
            <person name="Spencer D.F."/>
            <person name="Suzuki S."/>
            <person name="Worden A.Z."/>
            <person name="Zauner S."/>
            <person name="Barry K."/>
            <person name="Bell C."/>
            <person name="Bharti A.K."/>
            <person name="Crow J.A."/>
            <person name="Grimwood J."/>
            <person name="Kramer R."/>
            <person name="Lindquist E."/>
            <person name="Lucas S."/>
            <person name="Salamov A."/>
            <person name="McFadden G.I."/>
            <person name="Lane C.E."/>
            <person name="Keeling P.J."/>
            <person name="Gray M.W."/>
            <person name="Grigoriev I.V."/>
            <person name="Archibald J.M."/>
        </authorList>
    </citation>
    <scope>NUCLEOTIDE SEQUENCE</scope>
    <source>
        <strain evidence="2 4">CCMP2712</strain>
    </source>
</reference>
<dbReference type="GeneID" id="17302206"/>
<keyword evidence="1" id="KW-1133">Transmembrane helix</keyword>
<keyword evidence="1" id="KW-0472">Membrane</keyword>
<dbReference type="HOGENOM" id="CLU_1605836_0_0_1"/>
<dbReference type="KEGG" id="gtt:GUITHDRAFT_108548"/>
<reference evidence="3" key="3">
    <citation type="submission" date="2015-06" db="UniProtKB">
        <authorList>
            <consortium name="EnsemblProtists"/>
        </authorList>
    </citation>
    <scope>IDENTIFICATION</scope>
</reference>
<dbReference type="Proteomes" id="UP000011087">
    <property type="component" value="Unassembled WGS sequence"/>
</dbReference>